<protein>
    <recommendedName>
        <fullName evidence="1">Transcriptional regulator SbtR-like C-terminal domain-containing protein</fullName>
    </recommendedName>
</protein>
<dbReference type="EMBL" id="JANVAD010000014">
    <property type="protein sequence ID" value="MCS6524274.1"/>
    <property type="molecule type" value="Genomic_DNA"/>
</dbReference>
<dbReference type="Gene3D" id="1.10.357.10">
    <property type="entry name" value="Tetracycline Repressor, domain 2"/>
    <property type="match status" value="1"/>
</dbReference>
<evidence type="ECO:0000313" key="2">
    <source>
        <dbReference type="EMBL" id="MCS6524274.1"/>
    </source>
</evidence>
<comment type="caution">
    <text evidence="2">The sequence shown here is derived from an EMBL/GenBank/DDBJ whole genome shotgun (WGS) entry which is preliminary data.</text>
</comment>
<feature type="domain" description="Transcriptional regulator SbtR-like C-terminal" evidence="1">
    <location>
        <begin position="103"/>
        <end position="197"/>
    </location>
</feature>
<keyword evidence="3" id="KW-1185">Reference proteome</keyword>
<evidence type="ECO:0000313" key="3">
    <source>
        <dbReference type="Proteomes" id="UP001652264"/>
    </source>
</evidence>
<dbReference type="Pfam" id="PF21597">
    <property type="entry name" value="TetR_C_43"/>
    <property type="match status" value="1"/>
</dbReference>
<gene>
    <name evidence="2" type="ORF">NYQ28_17030</name>
</gene>
<dbReference type="SUPFAM" id="SSF48498">
    <property type="entry name" value="Tetracyclin repressor-like, C-terminal domain"/>
    <property type="match status" value="1"/>
</dbReference>
<evidence type="ECO:0000259" key="1">
    <source>
        <dbReference type="Pfam" id="PF21597"/>
    </source>
</evidence>
<name>A0ABT2HLX6_9MICO</name>
<proteinExistence type="predicted"/>
<dbReference type="Proteomes" id="UP001652264">
    <property type="component" value="Unassembled WGS sequence"/>
</dbReference>
<reference evidence="2 3" key="1">
    <citation type="submission" date="2022-08" db="EMBL/GenBank/DDBJ databases">
        <title>Taxonomy of Curtobacterium flaccumfaciens.</title>
        <authorList>
            <person name="Osdaghi E."/>
            <person name="Taghavi S.M."/>
            <person name="Hamidizade M."/>
            <person name="Abachi H."/>
            <person name="Fazliarab A."/>
            <person name="Baeyen S."/>
            <person name="Portier P."/>
            <person name="Van Vaerenbergh J."/>
            <person name="Jacques M.-A."/>
        </authorList>
    </citation>
    <scope>NUCLEOTIDE SEQUENCE [LARGE SCALE GENOMIC DNA]</scope>
    <source>
        <strain evidence="2 3">LMG8786T</strain>
    </source>
</reference>
<organism evidence="2 3">
    <name type="scientific">Curtobacterium citreum</name>
    <dbReference type="NCBI Taxonomy" id="2036"/>
    <lineage>
        <taxon>Bacteria</taxon>
        <taxon>Bacillati</taxon>
        <taxon>Actinomycetota</taxon>
        <taxon>Actinomycetes</taxon>
        <taxon>Micrococcales</taxon>
        <taxon>Microbacteriaceae</taxon>
        <taxon>Curtobacterium</taxon>
    </lineage>
</organism>
<sequence length="200" mass="21139">MVQHFAGEDADGRVGAGECFVGGVVQVDRVDGEVCWCSDGDLSCQVVSEELRAGACVELERLVSGACVLCAEDPERRTSGRADDAVRSAGEQADGRSRVRTLLETYMASAAEDGALRAALRGHATELGNEVRLAIEESEGPIDTLIAADHAEGSVRDDFSFADFRAVCAAVVSVMTPPAPTDAWHRVLTLVLTGLRPPSH</sequence>
<accession>A0ABT2HLX6</accession>
<dbReference type="InterPro" id="IPR049445">
    <property type="entry name" value="TetR_SbtR-like_C"/>
</dbReference>
<dbReference type="InterPro" id="IPR036271">
    <property type="entry name" value="Tet_transcr_reg_TetR-rel_C_sf"/>
</dbReference>